<evidence type="ECO:0000256" key="10">
    <source>
        <dbReference type="SAM" id="MobiDB-lite"/>
    </source>
</evidence>
<accession>E3K2Y6</accession>
<dbReference type="SMART" id="SM00320">
    <property type="entry name" value="WD40"/>
    <property type="match status" value="5"/>
</dbReference>
<dbReference type="EMBL" id="DS178270">
    <property type="protein sequence ID" value="EFP78306.2"/>
    <property type="molecule type" value="Genomic_DNA"/>
</dbReference>
<feature type="compositionally biased region" description="Basic and acidic residues" evidence="10">
    <location>
        <begin position="509"/>
        <end position="536"/>
    </location>
</feature>
<keyword evidence="3 11" id="KW-0812">Transmembrane</keyword>
<dbReference type="InterPro" id="IPR052234">
    <property type="entry name" value="U5_snRNP_Component"/>
</dbReference>
<dbReference type="Gene3D" id="2.130.10.10">
    <property type="entry name" value="YVTN repeat-like/Quinoprotein amine dehydrogenase"/>
    <property type="match status" value="1"/>
</dbReference>
<evidence type="ECO:0000256" key="7">
    <source>
        <dbReference type="ARBA" id="ARBA00023098"/>
    </source>
</evidence>
<dbReference type="AlphaFoldDB" id="E3K2Y6"/>
<dbReference type="RefSeq" id="XP_003322725.2">
    <property type="nucleotide sequence ID" value="XM_003322677.2"/>
</dbReference>
<organism evidence="12 13">
    <name type="scientific">Puccinia graminis f. sp. tritici (strain CRL 75-36-700-3 / race SCCL)</name>
    <name type="common">Black stem rust fungus</name>
    <dbReference type="NCBI Taxonomy" id="418459"/>
    <lineage>
        <taxon>Eukaryota</taxon>
        <taxon>Fungi</taxon>
        <taxon>Dikarya</taxon>
        <taxon>Basidiomycota</taxon>
        <taxon>Pucciniomycotina</taxon>
        <taxon>Pucciniomycetes</taxon>
        <taxon>Pucciniales</taxon>
        <taxon>Pucciniaceae</taxon>
        <taxon>Puccinia</taxon>
    </lineage>
</organism>
<dbReference type="PANTHER" id="PTHR44006">
    <property type="entry name" value="U5 SMALL NUCLEAR RIBONUCLEOPROTEIN 40 KDA PROTEIN"/>
    <property type="match status" value="1"/>
</dbReference>
<keyword evidence="4" id="KW-0677">Repeat</keyword>
<feature type="repeat" description="WD" evidence="9">
    <location>
        <begin position="154"/>
        <end position="184"/>
    </location>
</feature>
<evidence type="ECO:0000313" key="13">
    <source>
        <dbReference type="Proteomes" id="UP000008783"/>
    </source>
</evidence>
<reference evidence="13" key="2">
    <citation type="journal article" date="2011" name="Proc. Natl. Acad. Sci. U.S.A.">
        <title>Obligate biotrophy features unraveled by the genomic analysis of rust fungi.</title>
        <authorList>
            <person name="Duplessis S."/>
            <person name="Cuomo C.A."/>
            <person name="Lin Y.-C."/>
            <person name="Aerts A."/>
            <person name="Tisserant E."/>
            <person name="Veneault-Fourrey C."/>
            <person name="Joly D.L."/>
            <person name="Hacquard S."/>
            <person name="Amselem J."/>
            <person name="Cantarel B.L."/>
            <person name="Chiu R."/>
            <person name="Coutinho P.M."/>
            <person name="Feau N."/>
            <person name="Field M."/>
            <person name="Frey P."/>
            <person name="Gelhaye E."/>
            <person name="Goldberg J."/>
            <person name="Grabherr M.G."/>
            <person name="Kodira C.D."/>
            <person name="Kohler A."/>
            <person name="Kuees U."/>
            <person name="Lindquist E.A."/>
            <person name="Lucas S.M."/>
            <person name="Mago R."/>
            <person name="Mauceli E."/>
            <person name="Morin E."/>
            <person name="Murat C."/>
            <person name="Pangilinan J.L."/>
            <person name="Park R."/>
            <person name="Pearson M."/>
            <person name="Quesneville H."/>
            <person name="Rouhier N."/>
            <person name="Sakthikumar S."/>
            <person name="Salamov A.A."/>
            <person name="Schmutz J."/>
            <person name="Selles B."/>
            <person name="Shapiro H."/>
            <person name="Tanguay P."/>
            <person name="Tuskan G.A."/>
            <person name="Henrissat B."/>
            <person name="Van de Peer Y."/>
            <person name="Rouze P."/>
            <person name="Ellis J.G."/>
            <person name="Dodds P.N."/>
            <person name="Schein J.E."/>
            <person name="Zhong S."/>
            <person name="Hamelin R.C."/>
            <person name="Grigoriev I.V."/>
            <person name="Szabo L.J."/>
            <person name="Martin F."/>
        </authorList>
    </citation>
    <scope>NUCLEOTIDE SEQUENCE [LARGE SCALE GENOMIC DNA]</scope>
    <source>
        <strain evidence="13">CRL 75-36-700-3 / race SCCL</strain>
    </source>
</reference>
<dbReference type="PANTHER" id="PTHR44006:SF1">
    <property type="entry name" value="U5 SMALL NUCLEAR RIBONUCLEOPROTEIN 40 KDA PROTEIN"/>
    <property type="match status" value="1"/>
</dbReference>
<protein>
    <submittedName>
        <fullName evidence="12">Uncharacterized protein</fullName>
    </submittedName>
</protein>
<evidence type="ECO:0000256" key="3">
    <source>
        <dbReference type="ARBA" id="ARBA00022692"/>
    </source>
</evidence>
<keyword evidence="5" id="KW-0256">Endoplasmic reticulum</keyword>
<keyword evidence="8 11" id="KW-0472">Membrane</keyword>
<dbReference type="Pfam" id="PF06775">
    <property type="entry name" value="Seipin"/>
    <property type="match status" value="1"/>
</dbReference>
<gene>
    <name evidence="12" type="ORF">PGTG_04262</name>
</gene>
<dbReference type="GeneID" id="10542259"/>
<dbReference type="InterPro" id="IPR036322">
    <property type="entry name" value="WD40_repeat_dom_sf"/>
</dbReference>
<proteinExistence type="predicted"/>
<keyword evidence="2 9" id="KW-0853">WD repeat</keyword>
<dbReference type="GO" id="GO:0005789">
    <property type="term" value="C:endoplasmic reticulum membrane"/>
    <property type="evidence" value="ECO:0007669"/>
    <property type="project" value="UniProtKB-SubCell"/>
</dbReference>
<dbReference type="InParanoid" id="E3K2Y6"/>
<keyword evidence="13" id="KW-1185">Reference proteome</keyword>
<dbReference type="HOGENOM" id="CLU_474975_0_0_1"/>
<dbReference type="InterPro" id="IPR015943">
    <property type="entry name" value="WD40/YVTN_repeat-like_dom_sf"/>
</dbReference>
<dbReference type="OrthoDB" id="1068471at2759"/>
<evidence type="ECO:0000256" key="6">
    <source>
        <dbReference type="ARBA" id="ARBA00022989"/>
    </source>
</evidence>
<evidence type="ECO:0000256" key="2">
    <source>
        <dbReference type="ARBA" id="ARBA00022574"/>
    </source>
</evidence>
<dbReference type="GO" id="GO:0071013">
    <property type="term" value="C:catalytic step 2 spliceosome"/>
    <property type="evidence" value="ECO:0000318"/>
    <property type="project" value="GO_Central"/>
</dbReference>
<dbReference type="Pfam" id="PF00400">
    <property type="entry name" value="WD40"/>
    <property type="match status" value="2"/>
</dbReference>
<feature type="region of interest" description="Disordered" evidence="10">
    <location>
        <begin position="461"/>
        <end position="574"/>
    </location>
</feature>
<keyword evidence="7" id="KW-0443">Lipid metabolism</keyword>
<comment type="subcellular location">
    <subcellularLocation>
        <location evidence="1">Endoplasmic reticulum membrane</location>
        <topology evidence="1">Multi-pass membrane protein</topology>
    </subcellularLocation>
</comment>
<dbReference type="GO" id="GO:0140042">
    <property type="term" value="P:lipid droplet formation"/>
    <property type="evidence" value="ECO:0007669"/>
    <property type="project" value="UniProtKB-ARBA"/>
</dbReference>
<dbReference type="VEuPathDB" id="FungiDB:PGTG_04262"/>
<sequence>MSLSLYRTTNLWSAYGEECRNYGVLKGPKGVILSIDFLPLRPLERLYAGSADKTLTAFDPKTDQVVRRHRSHGVLLNSIAVSGASGQDLLASASDDGTVPIWHKDDKNPLDSFKLGYPLTAVERSANGQPIFVGGLDNDIHCFDLRKKEVFWSLQAHTNTIAGLKLSPDGSFLLSAGFHDTVRIVITSTHDPNAPRLVQTLLGAPAGFDNQLRSPTWDASGDKVAVGATDRTFIKVSPPTSPPLGLFHPPEVPHPLLSVNELGGLPSEEHSLPPLKAHIQITRSRCQNRFIFQRRIRRTSPCRMMPGNCRRYGSLTRPEERLTLVQEAIQDLLNYRKITYDLGQHWLKAFEAICLTQKDFEKHRIIHPSSLGKRTEISHATIDVGRQDVYSSPTLLLERNGWGELQIYKAALVFDAHLEGLRWARYYHPYISFCFFSVFFFIAELMAVFVTWGAALYRQSPSKSPELRPFPKEESYSGRPHSPTNQNRLKHETPALGTTEVDSSSTSENDPRSLHDPEDREHDAFFDEPPRIKTEINEDGVLVGSSRDINTDHSTSDPQGRLIHRKSSKTSRYS</sequence>
<keyword evidence="6 11" id="KW-1133">Transmembrane helix</keyword>
<feature type="compositionally biased region" description="Basic and acidic residues" evidence="10">
    <location>
        <begin position="465"/>
        <end position="476"/>
    </location>
</feature>
<dbReference type="PROSITE" id="PS50082">
    <property type="entry name" value="WD_REPEATS_2"/>
    <property type="match status" value="1"/>
</dbReference>
<evidence type="ECO:0000256" key="9">
    <source>
        <dbReference type="PROSITE-ProRule" id="PRU00221"/>
    </source>
</evidence>
<dbReference type="STRING" id="418459.E3K2Y6"/>
<dbReference type="InterPro" id="IPR001680">
    <property type="entry name" value="WD40_rpt"/>
</dbReference>
<evidence type="ECO:0000256" key="4">
    <source>
        <dbReference type="ARBA" id="ARBA00022737"/>
    </source>
</evidence>
<reference key="1">
    <citation type="submission" date="2007-01" db="EMBL/GenBank/DDBJ databases">
        <title>The Genome Sequence of Puccinia graminis f. sp. tritici Strain CRL 75-36-700-3.</title>
        <authorList>
            <consortium name="The Broad Institute Genome Sequencing Platform"/>
            <person name="Birren B."/>
            <person name="Lander E."/>
            <person name="Galagan J."/>
            <person name="Nusbaum C."/>
            <person name="Devon K."/>
            <person name="Cuomo C."/>
            <person name="Jaffe D."/>
            <person name="Butler J."/>
            <person name="Alvarez P."/>
            <person name="Gnerre S."/>
            <person name="Grabherr M."/>
            <person name="Mauceli E."/>
            <person name="Brockman W."/>
            <person name="Young S."/>
            <person name="LaButti K."/>
            <person name="Sykes S."/>
            <person name="DeCaprio D."/>
            <person name="Crawford M."/>
            <person name="Koehrsen M."/>
            <person name="Engels R."/>
            <person name="Montgomery P."/>
            <person name="Pearson M."/>
            <person name="Howarth C."/>
            <person name="Larson L."/>
            <person name="White J."/>
            <person name="Zeng Q."/>
            <person name="Kodira C."/>
            <person name="Yandava C."/>
            <person name="Alvarado L."/>
            <person name="O'Leary S."/>
            <person name="Szabo L."/>
            <person name="Dean R."/>
            <person name="Schein J."/>
        </authorList>
    </citation>
    <scope>NUCLEOTIDE SEQUENCE</scope>
    <source>
        <strain>CRL 75-36-700-3</strain>
    </source>
</reference>
<feature type="transmembrane region" description="Helical" evidence="11">
    <location>
        <begin position="430"/>
        <end position="457"/>
    </location>
</feature>
<evidence type="ECO:0000256" key="11">
    <source>
        <dbReference type="SAM" id="Phobius"/>
    </source>
</evidence>
<evidence type="ECO:0000256" key="8">
    <source>
        <dbReference type="ARBA" id="ARBA00023136"/>
    </source>
</evidence>
<evidence type="ECO:0000256" key="1">
    <source>
        <dbReference type="ARBA" id="ARBA00004477"/>
    </source>
</evidence>
<dbReference type="GO" id="GO:0006629">
    <property type="term" value="P:lipid metabolic process"/>
    <property type="evidence" value="ECO:0007669"/>
    <property type="project" value="UniProtKB-KW"/>
</dbReference>
<feature type="compositionally biased region" description="Basic residues" evidence="10">
    <location>
        <begin position="562"/>
        <end position="574"/>
    </location>
</feature>
<dbReference type="KEGG" id="pgr:PGTG_04262"/>
<dbReference type="Proteomes" id="UP000008783">
    <property type="component" value="Unassembled WGS sequence"/>
</dbReference>
<dbReference type="SUPFAM" id="SSF50978">
    <property type="entry name" value="WD40 repeat-like"/>
    <property type="match status" value="1"/>
</dbReference>
<evidence type="ECO:0000256" key="5">
    <source>
        <dbReference type="ARBA" id="ARBA00022824"/>
    </source>
</evidence>
<dbReference type="InterPro" id="IPR009617">
    <property type="entry name" value="Seipin"/>
</dbReference>
<name>E3K2Y6_PUCGT</name>
<evidence type="ECO:0000313" key="12">
    <source>
        <dbReference type="EMBL" id="EFP78306.2"/>
    </source>
</evidence>